<dbReference type="AlphaFoldDB" id="A0A2P2D2X6"/>
<gene>
    <name evidence="1" type="ORF">LPTSP1_19630</name>
</gene>
<dbReference type="SUPFAM" id="SSF55073">
    <property type="entry name" value="Nucleotide cyclase"/>
    <property type="match status" value="1"/>
</dbReference>
<comment type="caution">
    <text evidence="1">The sequence shown here is derived from an EMBL/GenBank/DDBJ whole genome shotgun (WGS) entry which is preliminary data.</text>
</comment>
<proteinExistence type="predicted"/>
<dbReference type="Proteomes" id="UP000245076">
    <property type="component" value="Unassembled WGS sequence"/>
</dbReference>
<dbReference type="EMBL" id="BFAY01000011">
    <property type="protein sequence ID" value="GBF38968.1"/>
    <property type="molecule type" value="Genomic_DNA"/>
</dbReference>
<dbReference type="Gene3D" id="3.30.70.1230">
    <property type="entry name" value="Nucleotide cyclase"/>
    <property type="match status" value="1"/>
</dbReference>
<name>A0A2P2D2X6_9LEPT</name>
<accession>A0A2P2D2X6</accession>
<keyword evidence="2" id="KW-1185">Reference proteome</keyword>
<evidence type="ECO:0000313" key="2">
    <source>
        <dbReference type="Proteomes" id="UP000245076"/>
    </source>
</evidence>
<evidence type="ECO:0000313" key="1">
    <source>
        <dbReference type="EMBL" id="GBF38968.1"/>
    </source>
</evidence>
<sequence length="95" mass="10222">MRTVSVLGPVLEELTVKNTALVSRLDGTTIGDIVNTASRLEGLTIKYEVPILVSFSLVQAVGELPGIVWKSLGETELKGRSATLEVFMIGTLQYS</sequence>
<organism evidence="1 2">
    <name type="scientific">Leptospira johnsonii</name>
    <dbReference type="NCBI Taxonomy" id="1917820"/>
    <lineage>
        <taxon>Bacteria</taxon>
        <taxon>Pseudomonadati</taxon>
        <taxon>Spirochaetota</taxon>
        <taxon>Spirochaetia</taxon>
        <taxon>Leptospirales</taxon>
        <taxon>Leptospiraceae</taxon>
        <taxon>Leptospira</taxon>
    </lineage>
</organism>
<reference evidence="1 2" key="1">
    <citation type="submission" date="2018-02" db="EMBL/GenBank/DDBJ databases">
        <title>Novel Leptospira species isolated from soil and water in Japan.</title>
        <authorList>
            <person name="Nakao R."/>
            <person name="Masuzawa T."/>
        </authorList>
    </citation>
    <scope>NUCLEOTIDE SEQUENCE [LARGE SCALE GENOMIC DNA]</scope>
    <source>
        <strain evidence="1 2">E8</strain>
    </source>
</reference>
<dbReference type="InterPro" id="IPR029787">
    <property type="entry name" value="Nucleotide_cyclase"/>
</dbReference>
<protein>
    <submittedName>
        <fullName evidence="1">Adenylate cyclase</fullName>
    </submittedName>
</protein>